<protein>
    <recommendedName>
        <fullName evidence="3">Secreted protein</fullName>
    </recommendedName>
</protein>
<organism evidence="2">
    <name type="scientific">Anguilla anguilla</name>
    <name type="common">European freshwater eel</name>
    <name type="synonym">Muraena anguilla</name>
    <dbReference type="NCBI Taxonomy" id="7936"/>
    <lineage>
        <taxon>Eukaryota</taxon>
        <taxon>Metazoa</taxon>
        <taxon>Chordata</taxon>
        <taxon>Craniata</taxon>
        <taxon>Vertebrata</taxon>
        <taxon>Euteleostomi</taxon>
        <taxon>Actinopterygii</taxon>
        <taxon>Neopterygii</taxon>
        <taxon>Teleostei</taxon>
        <taxon>Anguilliformes</taxon>
        <taxon>Anguillidae</taxon>
        <taxon>Anguilla</taxon>
    </lineage>
</organism>
<feature type="chain" id="PRO_5002433426" description="Secreted protein" evidence="1">
    <location>
        <begin position="25"/>
        <end position="55"/>
    </location>
</feature>
<keyword evidence="1" id="KW-0732">Signal</keyword>
<dbReference type="EMBL" id="GBXM01042474">
    <property type="protein sequence ID" value="JAH66103.1"/>
    <property type="molecule type" value="Transcribed_RNA"/>
</dbReference>
<feature type="signal peptide" evidence="1">
    <location>
        <begin position="1"/>
        <end position="24"/>
    </location>
</feature>
<proteinExistence type="predicted"/>
<evidence type="ECO:0000313" key="2">
    <source>
        <dbReference type="EMBL" id="JAH66103.1"/>
    </source>
</evidence>
<sequence>MFFLFFPLPSFSFFFFSFFSFSFSSPHTLCCVGRVCNLLRLDCSLAISALFASHQ</sequence>
<evidence type="ECO:0008006" key="3">
    <source>
        <dbReference type="Google" id="ProtNLM"/>
    </source>
</evidence>
<reference evidence="2" key="2">
    <citation type="journal article" date="2015" name="Fish Shellfish Immunol.">
        <title>Early steps in the European eel (Anguilla anguilla)-Vibrio vulnificus interaction in the gills: Role of the RtxA13 toxin.</title>
        <authorList>
            <person name="Callol A."/>
            <person name="Pajuelo D."/>
            <person name="Ebbesson L."/>
            <person name="Teles M."/>
            <person name="MacKenzie S."/>
            <person name="Amaro C."/>
        </authorList>
    </citation>
    <scope>NUCLEOTIDE SEQUENCE</scope>
</reference>
<accession>A0A0E9UMA5</accession>
<name>A0A0E9UMA5_ANGAN</name>
<evidence type="ECO:0000256" key="1">
    <source>
        <dbReference type="SAM" id="SignalP"/>
    </source>
</evidence>
<dbReference type="AlphaFoldDB" id="A0A0E9UMA5"/>
<reference evidence="2" key="1">
    <citation type="submission" date="2014-11" db="EMBL/GenBank/DDBJ databases">
        <authorList>
            <person name="Amaro Gonzalez C."/>
        </authorList>
    </citation>
    <scope>NUCLEOTIDE SEQUENCE</scope>
</reference>